<dbReference type="OrthoDB" id="361911at2759"/>
<dbReference type="EMBL" id="LR865410">
    <property type="protein sequence ID" value="CAD2098757.1"/>
    <property type="molecule type" value="Genomic_DNA"/>
</dbReference>
<feature type="compositionally biased region" description="Basic and acidic residues" evidence="1">
    <location>
        <begin position="753"/>
        <end position="817"/>
    </location>
</feature>
<dbReference type="VEuPathDB" id="PlasmoDB:PVPCR_0502140"/>
<name>W7AE65_PLAVN</name>
<keyword evidence="5" id="KW-1185">Reference proteome</keyword>
<protein>
    <submittedName>
        <fullName evidence="3">Uncharacterized protein</fullName>
    </submittedName>
</protein>
<proteinExistence type="predicted"/>
<evidence type="ECO:0000313" key="2">
    <source>
        <dbReference type="EMBL" id="CAD2098757.1"/>
    </source>
</evidence>
<dbReference type="Proteomes" id="UP000515268">
    <property type="component" value="Chromosome PVPCR_05"/>
</dbReference>
<feature type="compositionally biased region" description="Basic and acidic residues" evidence="1">
    <location>
        <begin position="667"/>
        <end position="728"/>
    </location>
</feature>
<dbReference type="EMBL" id="KI965400">
    <property type="protein sequence ID" value="EUD71652.1"/>
    <property type="molecule type" value="Genomic_DNA"/>
</dbReference>
<evidence type="ECO:0000256" key="1">
    <source>
        <dbReference type="SAM" id="MobiDB-lite"/>
    </source>
</evidence>
<feature type="region of interest" description="Disordered" evidence="1">
    <location>
        <begin position="945"/>
        <end position="969"/>
    </location>
</feature>
<evidence type="ECO:0000313" key="3">
    <source>
        <dbReference type="EMBL" id="EUD71652.1"/>
    </source>
</evidence>
<feature type="compositionally biased region" description="Basic and acidic residues" evidence="1">
    <location>
        <begin position="871"/>
        <end position="902"/>
    </location>
</feature>
<feature type="compositionally biased region" description="Basic and acidic residues" evidence="1">
    <location>
        <begin position="577"/>
        <end position="617"/>
    </location>
</feature>
<feature type="region of interest" description="Disordered" evidence="1">
    <location>
        <begin position="863"/>
        <end position="902"/>
    </location>
</feature>
<feature type="compositionally biased region" description="Basic and acidic residues" evidence="1">
    <location>
        <begin position="645"/>
        <end position="655"/>
    </location>
</feature>
<feature type="compositionally biased region" description="Polar residues" evidence="1">
    <location>
        <begin position="545"/>
        <end position="560"/>
    </location>
</feature>
<dbReference type="eggNOG" id="ENOG502S2AY">
    <property type="taxonomic scope" value="Eukaryota"/>
</dbReference>
<gene>
    <name evidence="2" type="ORF">PVPCR_0502140</name>
    <name evidence="3" type="ORF">YYG_03065</name>
</gene>
<evidence type="ECO:0000313" key="4">
    <source>
        <dbReference type="Proteomes" id="UP000030659"/>
    </source>
</evidence>
<feature type="region of interest" description="Disordered" evidence="1">
    <location>
        <begin position="545"/>
        <end position="841"/>
    </location>
</feature>
<feature type="compositionally biased region" description="Polar residues" evidence="1">
    <location>
        <begin position="618"/>
        <end position="634"/>
    </location>
</feature>
<dbReference type="Proteomes" id="UP000030659">
    <property type="component" value="Unassembled WGS sequence"/>
</dbReference>
<dbReference type="AlphaFoldDB" id="W7AE65"/>
<accession>W7AE65</accession>
<sequence>MKKKKKSVDMHIWKDALNDFEVSHKNKYSLTQDTIHGRLRPEPEIIEHVLEELEDKIRHYFNLYKNEKEKRTNSESNNYYLQKEIYNVYETLDKNNIYTKKLEDKLENIKENQSSLIDTVRRIDLLYIQLDTLVQSFAGVCTQIASETAENSDNINKKKKTMKMLLDYIYPCRTLDPRINSLYGMLYYQSIGLLKDGKFISPPIPPIPPLVPSEDLNGWLPPSNHVPSHEVEYSNNGDLFKSMNSAENKNSFSDLVKMYKQGNNNDSYEEFFSKYIKEEQDKLENSENVHTILRTSNGANNNLSSDKNNFLISQDLQSFEISISNLEIKYLNGNPKIICVVRYDSETAISAIQNTQRVTRPKDRMSMTSNNNYITFNINSRIGLDKLPEKKTGDIPSFMIDIHDVSGKVLVGTARCSFISEKTLINNAPWDIYSRLNKSKPEIIGKVYVSVYPKPDNSILPAEMFKNLKKNNKGANIMHKLNAPRTTPILSNTHNSNMINTGTDTKIGNKTVNVFQKNAVLSKAIYEKDQEAIPSLEKVEPNNNKTITLGKAGQSNNKTSALGKRGQKVTFKPYVSKSDKNVEPEEKKPAAEEAKGNDDKSKVATEGSDPKNTKNESNDPSNANSESSKTNSVMSRIRQLTMKFEASKNKPEEKQSTTPLKMPISVKGKENGDEKALEKSKSVEKQTVEKQPVEKQPVEKQPVEKQPGEKQPVEKQPIEKSKTVEKKQAPVMKDGVMKVKLVSLGKKQAPKSGKVDEVKDDKKEEEMKKDKKEEEMKKDKKEEEMKKDKKEEETKEDKKEEETKDDKKEEETKEEGKASSGVKKISPINKLKPSLKMKIGPNKDNLKKILASKLANKAGIGKVGQTDQGEVSEKKEEAKAVENAETKAVEKAETKAVEKVEAKAVDKEEIKAKMLSILKAKQSKAPIPPKETPLSAKVGDAAPILKKPIMKPPPSLNGSQSSSDDPDLKSILEKAKKKALFIDKKKIQVKLPKPVEMKKAIKKFVPKLANID</sequence>
<organism evidence="3 4">
    <name type="scientific">Plasmodium vinckei petteri</name>
    <dbReference type="NCBI Taxonomy" id="138298"/>
    <lineage>
        <taxon>Eukaryota</taxon>
        <taxon>Sar</taxon>
        <taxon>Alveolata</taxon>
        <taxon>Apicomplexa</taxon>
        <taxon>Aconoidasida</taxon>
        <taxon>Haemosporida</taxon>
        <taxon>Plasmodiidae</taxon>
        <taxon>Plasmodium</taxon>
        <taxon>Plasmodium (Vinckeia)</taxon>
    </lineage>
</organism>
<reference evidence="2 5" key="2">
    <citation type="submission" date="2020-08" db="EMBL/GenBank/DDBJ databases">
        <authorList>
            <person name="Ramaprasad A."/>
        </authorList>
    </citation>
    <scope>NUCLEOTIDE SEQUENCE [LARGE SCALE GENOMIC DNA]</scope>
</reference>
<reference evidence="3 4" key="1">
    <citation type="submission" date="2013-02" db="EMBL/GenBank/DDBJ databases">
        <title>The Genome Sequence of Plasmodium vinckei petteri CR.</title>
        <authorList>
            <consortium name="The Broad Institute Genome Sequencing Platform"/>
            <consortium name="The Broad Institute Genome Sequencing Center for Infectious Disease"/>
            <person name="Neafsey D."/>
            <person name="Cheeseman I."/>
            <person name="Volkman S."/>
            <person name="Adams J."/>
            <person name="Walker B."/>
            <person name="Young S.K."/>
            <person name="Zeng Q."/>
            <person name="Gargeya S."/>
            <person name="Fitzgerald M."/>
            <person name="Haas B."/>
            <person name="Abouelleil A."/>
            <person name="Alvarado L."/>
            <person name="Arachchi H.M."/>
            <person name="Berlin A.M."/>
            <person name="Chapman S.B."/>
            <person name="Dewar J."/>
            <person name="Goldberg J."/>
            <person name="Griggs A."/>
            <person name="Gujja S."/>
            <person name="Hansen M."/>
            <person name="Howarth C."/>
            <person name="Imamovic A."/>
            <person name="Larimer J."/>
            <person name="McCowan C."/>
            <person name="Murphy C."/>
            <person name="Neiman D."/>
            <person name="Pearson M."/>
            <person name="Priest M."/>
            <person name="Roberts A."/>
            <person name="Saif S."/>
            <person name="Shea T."/>
            <person name="Sisk P."/>
            <person name="Sykes S."/>
            <person name="Wortman J."/>
            <person name="Nusbaum C."/>
            <person name="Birren B."/>
        </authorList>
    </citation>
    <scope>NUCLEOTIDE SEQUENCE [LARGE SCALE GENOMIC DNA]</scope>
    <source>
        <strain evidence="3 4">CR</strain>
    </source>
</reference>
<evidence type="ECO:0000313" key="5">
    <source>
        <dbReference type="Proteomes" id="UP000515268"/>
    </source>
</evidence>